<dbReference type="SUPFAM" id="SSF81321">
    <property type="entry name" value="Family A G protein-coupled receptor-like"/>
    <property type="match status" value="1"/>
</dbReference>
<keyword evidence="4 5" id="KW-0472">Membrane</keyword>
<feature type="transmembrane region" description="Helical" evidence="5">
    <location>
        <begin position="191"/>
        <end position="209"/>
    </location>
</feature>
<evidence type="ECO:0000259" key="6">
    <source>
        <dbReference type="PROSITE" id="PS50262"/>
    </source>
</evidence>
<dbReference type="InterPro" id="IPR000276">
    <property type="entry name" value="GPCR_Rhodpsn"/>
</dbReference>
<dbReference type="PROSITE" id="PS50262">
    <property type="entry name" value="G_PROTEIN_RECEP_F1_2"/>
    <property type="match status" value="1"/>
</dbReference>
<dbReference type="Pfam" id="PF10320">
    <property type="entry name" value="7TM_GPCR_Srsx"/>
    <property type="match status" value="1"/>
</dbReference>
<keyword evidence="3 5" id="KW-1133">Transmembrane helix</keyword>
<dbReference type="InterPro" id="IPR047130">
    <property type="entry name" value="7TM_GPCR_Srsx_nematod"/>
</dbReference>
<dbReference type="PANTHER" id="PTHR23360">
    <property type="entry name" value="G-PROTEIN COUPLED RECEPTORS FAMILY 1 PROFILE DOMAIN-CONTAINING PROTEIN-RELATED"/>
    <property type="match status" value="1"/>
</dbReference>
<keyword evidence="2 5" id="KW-0812">Transmembrane</keyword>
<feature type="transmembrane region" description="Helical" evidence="5">
    <location>
        <begin position="61"/>
        <end position="85"/>
    </location>
</feature>
<feature type="transmembrane region" description="Helical" evidence="5">
    <location>
        <begin position="266"/>
        <end position="286"/>
    </location>
</feature>
<proteinExistence type="predicted"/>
<evidence type="ECO:0000313" key="8">
    <source>
        <dbReference type="Proteomes" id="UP001620645"/>
    </source>
</evidence>
<evidence type="ECO:0000256" key="2">
    <source>
        <dbReference type="ARBA" id="ARBA00022692"/>
    </source>
</evidence>
<accession>A0ABD2JZD9</accession>
<dbReference type="AlphaFoldDB" id="A0ABD2JZD9"/>
<organism evidence="7 8">
    <name type="scientific">Heterodera schachtii</name>
    <name type="common">Sugarbeet cyst nematode worm</name>
    <name type="synonym">Tylenchus schachtii</name>
    <dbReference type="NCBI Taxonomy" id="97005"/>
    <lineage>
        <taxon>Eukaryota</taxon>
        <taxon>Metazoa</taxon>
        <taxon>Ecdysozoa</taxon>
        <taxon>Nematoda</taxon>
        <taxon>Chromadorea</taxon>
        <taxon>Rhabditida</taxon>
        <taxon>Tylenchina</taxon>
        <taxon>Tylenchomorpha</taxon>
        <taxon>Tylenchoidea</taxon>
        <taxon>Heteroderidae</taxon>
        <taxon>Heteroderinae</taxon>
        <taxon>Heterodera</taxon>
    </lineage>
</organism>
<comment type="subcellular location">
    <subcellularLocation>
        <location evidence="1">Membrane</location>
    </subcellularLocation>
</comment>
<keyword evidence="8" id="KW-1185">Reference proteome</keyword>
<dbReference type="SMART" id="SM01381">
    <property type="entry name" value="7TM_GPCR_Srsx"/>
    <property type="match status" value="1"/>
</dbReference>
<sequence>MTYSASADLWFQYFTSDGPQWLILFAVYGARSLWTTLGLLFNFGVVYITAKSKTLRGTCNILIAMESAFALILDLGFYVSFFVLLSGRTFVRYEYCFWALLLPAVFGDMAQLTMVLTGVDRLCCVMFPIWYKKRNAKCYLAFAWTLLCCYATYQFIIDYIDYQNSKDFMVSCSTNEMGNGGMGSLMRVNGLTLSGTLMAVYSLCWFIVFRISAVSKNVNSDNRTLIKSLVFIISLNLACVFIKCGVNLLLQFVFQVNVFTKSAFSIAFSFLTITVYSANAPVLFVISNLYRDHFIRHFPWLSKLVRSNEKVSSICTSTTTIIVQPKNGTANGANRFYNEKLASD</sequence>
<evidence type="ECO:0000313" key="7">
    <source>
        <dbReference type="EMBL" id="KAL3095958.1"/>
    </source>
</evidence>
<feature type="transmembrane region" description="Helical" evidence="5">
    <location>
        <begin position="97"/>
        <end position="117"/>
    </location>
</feature>
<dbReference type="EMBL" id="JBICCN010000078">
    <property type="protein sequence ID" value="KAL3095958.1"/>
    <property type="molecule type" value="Genomic_DNA"/>
</dbReference>
<evidence type="ECO:0000256" key="1">
    <source>
        <dbReference type="ARBA" id="ARBA00004370"/>
    </source>
</evidence>
<dbReference type="GO" id="GO:0016020">
    <property type="term" value="C:membrane"/>
    <property type="evidence" value="ECO:0007669"/>
    <property type="project" value="UniProtKB-SubCell"/>
</dbReference>
<reference evidence="7 8" key="1">
    <citation type="submission" date="2024-10" db="EMBL/GenBank/DDBJ databases">
        <authorList>
            <person name="Kim D."/>
        </authorList>
    </citation>
    <scope>NUCLEOTIDE SEQUENCE [LARGE SCALE GENOMIC DNA]</scope>
    <source>
        <strain evidence="7">Taebaek</strain>
    </source>
</reference>
<feature type="transmembrane region" description="Helical" evidence="5">
    <location>
        <begin position="229"/>
        <end position="254"/>
    </location>
</feature>
<feature type="domain" description="G-protein coupled receptors family 1 profile" evidence="6">
    <location>
        <begin position="41"/>
        <end position="284"/>
    </location>
</feature>
<feature type="transmembrane region" description="Helical" evidence="5">
    <location>
        <begin position="20"/>
        <end position="49"/>
    </location>
</feature>
<evidence type="ECO:0000256" key="4">
    <source>
        <dbReference type="ARBA" id="ARBA00023136"/>
    </source>
</evidence>
<comment type="caution">
    <text evidence="7">The sequence shown here is derived from an EMBL/GenBank/DDBJ whole genome shotgun (WGS) entry which is preliminary data.</text>
</comment>
<dbReference type="CDD" id="cd00637">
    <property type="entry name" value="7tm_classA_rhodopsin-like"/>
    <property type="match status" value="1"/>
</dbReference>
<protein>
    <recommendedName>
        <fullName evidence="6">G-protein coupled receptors family 1 profile domain-containing protein</fullName>
    </recommendedName>
</protein>
<dbReference type="InterPro" id="IPR017452">
    <property type="entry name" value="GPCR_Rhodpsn_7TM"/>
</dbReference>
<evidence type="ECO:0000256" key="5">
    <source>
        <dbReference type="SAM" id="Phobius"/>
    </source>
</evidence>
<dbReference type="Proteomes" id="UP001620645">
    <property type="component" value="Unassembled WGS sequence"/>
</dbReference>
<evidence type="ECO:0000256" key="3">
    <source>
        <dbReference type="ARBA" id="ARBA00022989"/>
    </source>
</evidence>
<gene>
    <name evidence="7" type="ORF">niasHS_005717</name>
</gene>
<dbReference type="InterPro" id="IPR019424">
    <property type="entry name" value="7TM_GPCR_Srsx"/>
</dbReference>
<dbReference type="Gene3D" id="1.20.1070.10">
    <property type="entry name" value="Rhodopsin 7-helix transmembrane proteins"/>
    <property type="match status" value="1"/>
</dbReference>
<feature type="transmembrane region" description="Helical" evidence="5">
    <location>
        <begin position="138"/>
        <end position="157"/>
    </location>
</feature>
<dbReference type="PANTHER" id="PTHR23360:SF5">
    <property type="entry name" value="G-PROTEIN COUPLED RECEPTORS FAMILY 1 PROFILE DOMAIN-CONTAINING PROTEIN"/>
    <property type="match status" value="1"/>
</dbReference>
<name>A0ABD2JZD9_HETSC</name>